<dbReference type="Pfam" id="PF11915">
    <property type="entry name" value="DUF3433"/>
    <property type="match status" value="2"/>
</dbReference>
<dbReference type="PANTHER" id="PTHR37544:SF3">
    <property type="entry name" value="SPRAY"/>
    <property type="match status" value="1"/>
</dbReference>
<reference evidence="3" key="1">
    <citation type="submission" date="2023-06" db="EMBL/GenBank/DDBJ databases">
        <title>Genome-scale phylogeny and comparative genomics of the fungal order Sordariales.</title>
        <authorList>
            <consortium name="Lawrence Berkeley National Laboratory"/>
            <person name="Hensen N."/>
            <person name="Bonometti L."/>
            <person name="Westerberg I."/>
            <person name="Brannstrom I.O."/>
            <person name="Guillou S."/>
            <person name="Cros-Aarteil S."/>
            <person name="Calhoun S."/>
            <person name="Haridas S."/>
            <person name="Kuo A."/>
            <person name="Mondo S."/>
            <person name="Pangilinan J."/>
            <person name="Riley R."/>
            <person name="Labutti K."/>
            <person name="Andreopoulos B."/>
            <person name="Lipzen A."/>
            <person name="Chen C."/>
            <person name="Yanf M."/>
            <person name="Daum C."/>
            <person name="Ng V."/>
            <person name="Clum A."/>
            <person name="Steindorff A."/>
            <person name="Ohm R."/>
            <person name="Martin F."/>
            <person name="Silar P."/>
            <person name="Natvig D."/>
            <person name="Lalanne C."/>
            <person name="Gautier V."/>
            <person name="Ament-Velasquez S.L."/>
            <person name="Kruys A."/>
            <person name="Hutchinson M.I."/>
            <person name="Powell A.J."/>
            <person name="Barry K."/>
            <person name="Miller A.N."/>
            <person name="Grigoriev I.V."/>
            <person name="Debuchy R."/>
            <person name="Gladieux P."/>
            <person name="Thoren M.H."/>
            <person name="Johannesson H."/>
        </authorList>
    </citation>
    <scope>NUCLEOTIDE SEQUENCE</scope>
    <source>
        <strain evidence="3">8032-3</strain>
    </source>
</reference>
<gene>
    <name evidence="3" type="ORF">QBC33DRAFT_575924</name>
</gene>
<keyword evidence="2" id="KW-1133">Transmembrane helix</keyword>
<evidence type="ECO:0000256" key="1">
    <source>
        <dbReference type="SAM" id="MobiDB-lite"/>
    </source>
</evidence>
<dbReference type="InterPro" id="IPR021840">
    <property type="entry name" value="DUF3433"/>
</dbReference>
<protein>
    <submittedName>
        <fullName evidence="3">Uncharacterized protein</fullName>
    </submittedName>
</protein>
<feature type="transmembrane region" description="Helical" evidence="2">
    <location>
        <begin position="616"/>
        <end position="637"/>
    </location>
</feature>
<keyword evidence="4" id="KW-1185">Reference proteome</keyword>
<feature type="transmembrane region" description="Helical" evidence="2">
    <location>
        <begin position="783"/>
        <end position="805"/>
    </location>
</feature>
<name>A0AAJ0C6I0_9PEZI</name>
<feature type="transmembrane region" description="Helical" evidence="2">
    <location>
        <begin position="503"/>
        <end position="526"/>
    </location>
</feature>
<evidence type="ECO:0000313" key="4">
    <source>
        <dbReference type="Proteomes" id="UP001244011"/>
    </source>
</evidence>
<dbReference type="EMBL" id="MU838999">
    <property type="protein sequence ID" value="KAK1771065.1"/>
    <property type="molecule type" value="Genomic_DNA"/>
</dbReference>
<accession>A0AAJ0C6I0</accession>
<feature type="transmembrane region" description="Helical" evidence="2">
    <location>
        <begin position="387"/>
        <end position="405"/>
    </location>
</feature>
<evidence type="ECO:0000313" key="3">
    <source>
        <dbReference type="EMBL" id="KAK1771065.1"/>
    </source>
</evidence>
<organism evidence="3 4">
    <name type="scientific">Phialemonium atrogriseum</name>
    <dbReference type="NCBI Taxonomy" id="1093897"/>
    <lineage>
        <taxon>Eukaryota</taxon>
        <taxon>Fungi</taxon>
        <taxon>Dikarya</taxon>
        <taxon>Ascomycota</taxon>
        <taxon>Pezizomycotina</taxon>
        <taxon>Sordariomycetes</taxon>
        <taxon>Sordariomycetidae</taxon>
        <taxon>Cephalothecales</taxon>
        <taxon>Cephalothecaceae</taxon>
        <taxon>Phialemonium</taxon>
    </lineage>
</organism>
<feature type="transmembrane region" description="Helical" evidence="2">
    <location>
        <begin position="455"/>
        <end position="479"/>
    </location>
</feature>
<keyword evidence="2" id="KW-0812">Transmembrane</keyword>
<dbReference type="GeneID" id="85314056"/>
<keyword evidence="2" id="KW-0472">Membrane</keyword>
<evidence type="ECO:0000256" key="2">
    <source>
        <dbReference type="SAM" id="Phobius"/>
    </source>
</evidence>
<dbReference type="RefSeq" id="XP_060287278.1">
    <property type="nucleotide sequence ID" value="XM_060430869.1"/>
</dbReference>
<feature type="transmembrane region" description="Helical" evidence="2">
    <location>
        <begin position="533"/>
        <end position="554"/>
    </location>
</feature>
<feature type="transmembrane region" description="Helical" evidence="2">
    <location>
        <begin position="710"/>
        <end position="733"/>
    </location>
</feature>
<dbReference type="AlphaFoldDB" id="A0AAJ0C6I0"/>
<sequence length="904" mass="99722">MQCRVPLLLRNVVAQDSKVALPVVPPTSKVQYISNPQRRQPPLHTSTSSGALSRISTVSDISDFPNYGHDPYGSPITPRRESLVSLQTIDDAPPRAGSPDAGTTSRDGPSGWSSFTGYLGGGGGYEQVPVTGGQLPPARRHSRSYVQERRSLRRTHGAIAEEEDGIDLGLINNAAAMGSTDRADPVEPAFDLSHALGPSTWHDEQFMKKLQEQEARGKLTGGLGLGIRADTKMSQSELFATSPVLERAPPLRSFSLARQHSAPRRSPTVKQLGQIEANKRGEVIEVIMEEEPRGQSEVDLSLMAGPNTSISNEPGMRQSTYPMKPQRTEVFYPQPDWKPFSMRPPYLLALILLSLGLGGTQEVVYQMSARQPLLKFHTPSEIPPIEYFAFKFLPTLITVSFGVLWQITDFEVKRLEAFYQLSKERGALAAESINVDYITYFSFLRPFRALHCKHYAVAVSSVATLLANALVPTLGAASINLSPGRNERMANPLGEKSIAIDPLWSRFLTVTLLIIALLGCVLFYQLQTRRSGLLADVKGIAGLASMAVVSHILMDFKDMDVATHKDIHHKLKNHRYVLRNSSLAPDDDNPPTKQERDRYIKDHLSENPHPRMLRTWGAVPFLIGIMLFLGLIPTFLFTRATVVTDRAPWIPTALAVCIKLSWGGLETDVRMMEPYYILSRRHAPPRTLTLDYTAMPFGWVAIRAFLNRHWLVFFVGLGTVMAEFLTVLVTSLASVDGRDFVAGVRAGAAGGGACAAGGSGGDDGAEACDAGEINAGQETELSFWVSLGLAAFVLLYMWLVASVAFGRRRRVFLPRQPNTIASVLAFIHQSKMLYDFVGAAKLSNAEMGRRLDGVGKTYGLGWFQGRDGQPHCGVDEEELLSRYKFGYDYSKATNPWEERHVDWL</sequence>
<comment type="caution">
    <text evidence="3">The sequence shown here is derived from an EMBL/GenBank/DDBJ whole genome shotgun (WGS) entry which is preliminary data.</text>
</comment>
<proteinExistence type="predicted"/>
<dbReference type="PANTHER" id="PTHR37544">
    <property type="entry name" value="SPRAY-RELATED"/>
    <property type="match status" value="1"/>
</dbReference>
<feature type="region of interest" description="Disordered" evidence="1">
    <location>
        <begin position="90"/>
        <end position="152"/>
    </location>
</feature>
<dbReference type="Proteomes" id="UP001244011">
    <property type="component" value="Unassembled WGS sequence"/>
</dbReference>